<evidence type="ECO:0000256" key="1">
    <source>
        <dbReference type="ARBA" id="ARBA00022737"/>
    </source>
</evidence>
<evidence type="ECO:0000256" key="3">
    <source>
        <dbReference type="ARBA" id="ARBA00022821"/>
    </source>
</evidence>
<evidence type="ECO:0000313" key="4">
    <source>
        <dbReference type="Proteomes" id="UP000235220"/>
    </source>
</evidence>
<dbReference type="AlphaFoldDB" id="A0A2I4DRX2"/>
<proteinExistence type="predicted"/>
<keyword evidence="3" id="KW-0611">Plant defense</keyword>
<dbReference type="Gramene" id="Jr10_21630_p1">
    <property type="protein sequence ID" value="cds.Jr10_21630_p1"/>
    <property type="gene ID" value="Jr10_21630"/>
</dbReference>
<dbReference type="OrthoDB" id="1743675at2759"/>
<accession>A0A2I4DRX2</accession>
<evidence type="ECO:0000256" key="2">
    <source>
        <dbReference type="ARBA" id="ARBA00022741"/>
    </source>
</evidence>
<protein>
    <submittedName>
        <fullName evidence="5">Disease resistance RPP13-like protein 1</fullName>
    </submittedName>
</protein>
<dbReference type="RefSeq" id="XP_018809898.1">
    <property type="nucleotide sequence ID" value="XM_018954353.2"/>
</dbReference>
<organism evidence="4 5">
    <name type="scientific">Juglans regia</name>
    <name type="common">English walnut</name>
    <dbReference type="NCBI Taxonomy" id="51240"/>
    <lineage>
        <taxon>Eukaryota</taxon>
        <taxon>Viridiplantae</taxon>
        <taxon>Streptophyta</taxon>
        <taxon>Embryophyta</taxon>
        <taxon>Tracheophyta</taxon>
        <taxon>Spermatophyta</taxon>
        <taxon>Magnoliopsida</taxon>
        <taxon>eudicotyledons</taxon>
        <taxon>Gunneridae</taxon>
        <taxon>Pentapetalae</taxon>
        <taxon>rosids</taxon>
        <taxon>fabids</taxon>
        <taxon>Fagales</taxon>
        <taxon>Juglandaceae</taxon>
        <taxon>Juglans</taxon>
    </lineage>
</organism>
<keyword evidence="4" id="KW-1185">Reference proteome</keyword>
<dbReference type="GeneID" id="108982882"/>
<dbReference type="Proteomes" id="UP000235220">
    <property type="component" value="Chromosome 10"/>
</dbReference>
<name>A0A2I4DRX2_JUGRE</name>
<evidence type="ECO:0000313" key="5">
    <source>
        <dbReference type="RefSeq" id="XP_018809898.1"/>
    </source>
</evidence>
<dbReference type="InterPro" id="IPR041118">
    <property type="entry name" value="Rx_N"/>
</dbReference>
<dbReference type="KEGG" id="jre:108982882"/>
<dbReference type="GO" id="GO:0000166">
    <property type="term" value="F:nucleotide binding"/>
    <property type="evidence" value="ECO:0007669"/>
    <property type="project" value="UniProtKB-KW"/>
</dbReference>
<dbReference type="GO" id="GO:0006952">
    <property type="term" value="P:defense response"/>
    <property type="evidence" value="ECO:0007669"/>
    <property type="project" value="UniProtKB-KW"/>
</dbReference>
<dbReference type="STRING" id="51240.A0A2I4DRX2"/>
<sequence>MAEVGMAFLSSFLGVIFNKMASPVVVDFICRQKSTDELLKKMEISLRSMNMVLEDAEEKEVTNPNVKMWIDDPKDVAYTAEDILDEIATEALQRQLLVEFKPVAGKEDLIDREITINKFYSGSLTAFRIWRMITINKFWAQLFFHVYLKFTLMNYSNL</sequence>
<keyword evidence="1" id="KW-0677">Repeat</keyword>
<gene>
    <name evidence="5" type="primary">LOC108982882</name>
</gene>
<reference evidence="5" key="1">
    <citation type="submission" date="2025-08" db="UniProtKB">
        <authorList>
            <consortium name="RefSeq"/>
        </authorList>
    </citation>
    <scope>IDENTIFICATION</scope>
    <source>
        <tissue evidence="5">Leaves</tissue>
    </source>
</reference>
<keyword evidence="2" id="KW-0547">Nucleotide-binding</keyword>
<dbReference type="Gene3D" id="1.20.5.4130">
    <property type="match status" value="1"/>
</dbReference>
<dbReference type="Pfam" id="PF18052">
    <property type="entry name" value="Rx_N"/>
    <property type="match status" value="1"/>
</dbReference>